<organism evidence="2">
    <name type="scientific">Alectorobius mimon</name>
    <dbReference type="NCBI Taxonomy" id="360319"/>
    <lineage>
        <taxon>Eukaryota</taxon>
        <taxon>Metazoa</taxon>
        <taxon>Ecdysozoa</taxon>
        <taxon>Arthropoda</taxon>
        <taxon>Chelicerata</taxon>
        <taxon>Arachnida</taxon>
        <taxon>Acari</taxon>
        <taxon>Parasitiformes</taxon>
        <taxon>Ixodida</taxon>
        <taxon>Ixodoidea</taxon>
        <taxon>Argasidae</taxon>
        <taxon>Ornithodorinae</taxon>
        <taxon>Alectorobius</taxon>
    </lineage>
</organism>
<protein>
    <submittedName>
        <fullName evidence="2">Uncharacterized protein</fullName>
    </submittedName>
</protein>
<reference evidence="2" key="1">
    <citation type="submission" date="2016-03" db="EMBL/GenBank/DDBJ databases">
        <title>Gut transcriptome analysis on engorged females of Ornithodoros mimon (Acari: Argasidae) and phylogenetic inferences of soft ticks.</title>
        <authorList>
            <person name="Landulfo G.A."/>
            <person name="Giovanni D."/>
            <person name="Carvalho E."/>
            <person name="Junqueira-de-Azevedo I."/>
            <person name="Patane J."/>
            <person name="Mendoca R."/>
            <person name="Barros-Battesti D."/>
        </authorList>
    </citation>
    <scope>NUCLEOTIDE SEQUENCE</scope>
    <source>
        <strain evidence="2">Females</strain>
        <tissue evidence="2">Gut</tissue>
    </source>
</reference>
<dbReference type="AlphaFoldDB" id="A0A147B743"/>
<feature type="non-terminal residue" evidence="2">
    <location>
        <position position="1"/>
    </location>
</feature>
<feature type="region of interest" description="Disordered" evidence="1">
    <location>
        <begin position="16"/>
        <end position="41"/>
    </location>
</feature>
<sequence>LPRESLGMYGTLVRSPEEKAKLQRKQPTGPYGTWGRVSQEPRRMQTAAVGAGSQDYRVQSIDRKQEWCRRNVLNQKCKTHQDCFCPRTKYFCSAGRCRASVVRKASDQWGSWYDGPLESTRLGASPVASSSLDFPLSNNV</sequence>
<evidence type="ECO:0000313" key="2">
    <source>
        <dbReference type="EMBL" id="JAR86596.1"/>
    </source>
</evidence>
<evidence type="ECO:0000256" key="1">
    <source>
        <dbReference type="SAM" id="MobiDB-lite"/>
    </source>
</evidence>
<proteinExistence type="predicted"/>
<dbReference type="EMBL" id="GEIB01001775">
    <property type="protein sequence ID" value="JAR86596.1"/>
    <property type="molecule type" value="Transcribed_RNA"/>
</dbReference>
<accession>A0A147B743</accession>
<name>A0A147B743_9ACAR</name>